<dbReference type="Proteomes" id="UP000254304">
    <property type="component" value="Unassembled WGS sequence"/>
</dbReference>
<reference evidence="2 3" key="1">
    <citation type="submission" date="2018-06" db="EMBL/GenBank/DDBJ databases">
        <authorList>
            <consortium name="Pathogen Informatics"/>
            <person name="Doyle S."/>
        </authorList>
    </citation>
    <scope>NUCLEOTIDE SEQUENCE [LARGE SCALE GENOMIC DNA]</scope>
    <source>
        <strain evidence="2 3">NCTC12157</strain>
    </source>
</reference>
<name>A0A377NHJ4_9GAMM</name>
<dbReference type="Gene3D" id="2.40.37.20">
    <property type="entry name" value="D-serine dehydratase-like domain"/>
    <property type="match status" value="1"/>
</dbReference>
<proteinExistence type="predicted"/>
<dbReference type="InterPro" id="IPR042208">
    <property type="entry name" value="D-ser_dehydrat-like_sf"/>
</dbReference>
<feature type="region of interest" description="Disordered" evidence="1">
    <location>
        <begin position="114"/>
        <end position="136"/>
    </location>
</feature>
<dbReference type="EMBL" id="UGGO01000001">
    <property type="protein sequence ID" value="STQ46212.1"/>
    <property type="molecule type" value="Genomic_DNA"/>
</dbReference>
<evidence type="ECO:0000313" key="3">
    <source>
        <dbReference type="Proteomes" id="UP000254304"/>
    </source>
</evidence>
<accession>A0A377NHJ4</accession>
<evidence type="ECO:0000313" key="2">
    <source>
        <dbReference type="EMBL" id="STQ46212.1"/>
    </source>
</evidence>
<organism evidence="2 3">
    <name type="scientific">Ewingella americana</name>
    <dbReference type="NCBI Taxonomy" id="41202"/>
    <lineage>
        <taxon>Bacteria</taxon>
        <taxon>Pseudomonadati</taxon>
        <taxon>Pseudomonadota</taxon>
        <taxon>Gammaproteobacteria</taxon>
        <taxon>Enterobacterales</taxon>
        <taxon>Yersiniaceae</taxon>
        <taxon>Ewingella</taxon>
    </lineage>
</organism>
<sequence length="136" mass="15127">MSEPDFSQPYDFSELYDLSSLYDFSSQPVNTQTKGLGTLPDEPQMADIGQQGWNILREEVSLPVAVLLDERIEHNLSWMSEFIRRYNLRLAPHGKNHHEPRAFPVAAGSRCVGHHAGDGSAGQRGLSARRAPSDHG</sequence>
<gene>
    <name evidence="2" type="ORF">NCTC12157_03983</name>
</gene>
<evidence type="ECO:0000256" key="1">
    <source>
        <dbReference type="SAM" id="MobiDB-lite"/>
    </source>
</evidence>
<protein>
    <submittedName>
        <fullName evidence="2">Predicted amino acid aldolase or racemase</fullName>
    </submittedName>
</protein>
<dbReference type="AlphaFoldDB" id="A0A377NHJ4"/>